<keyword evidence="2" id="KW-1185">Reference proteome</keyword>
<proteinExistence type="predicted"/>
<gene>
    <name evidence="1" type="ORF">GCM10009433_01920</name>
</gene>
<evidence type="ECO:0008006" key="3">
    <source>
        <dbReference type="Google" id="ProtNLM"/>
    </source>
</evidence>
<organism evidence="1 2">
    <name type="scientific">Psychroflexus lacisalsi</name>
    <dbReference type="NCBI Taxonomy" id="503928"/>
    <lineage>
        <taxon>Bacteria</taxon>
        <taxon>Pseudomonadati</taxon>
        <taxon>Bacteroidota</taxon>
        <taxon>Flavobacteriia</taxon>
        <taxon>Flavobacteriales</taxon>
        <taxon>Flavobacteriaceae</taxon>
        <taxon>Psychroflexus</taxon>
    </lineage>
</organism>
<evidence type="ECO:0000313" key="1">
    <source>
        <dbReference type="EMBL" id="GAA0751660.1"/>
    </source>
</evidence>
<comment type="caution">
    <text evidence="1">The sequence shown here is derived from an EMBL/GenBank/DDBJ whole genome shotgun (WGS) entry which is preliminary data.</text>
</comment>
<dbReference type="RefSeq" id="WP_224455151.1">
    <property type="nucleotide sequence ID" value="NZ_BAAAGG010000002.1"/>
</dbReference>
<evidence type="ECO:0000313" key="2">
    <source>
        <dbReference type="Proteomes" id="UP001500185"/>
    </source>
</evidence>
<name>A0ABN1K0Y1_9FLAO</name>
<accession>A0ABN1K0Y1</accession>
<dbReference type="Proteomes" id="UP001500185">
    <property type="component" value="Unassembled WGS sequence"/>
</dbReference>
<reference evidence="1 2" key="1">
    <citation type="journal article" date="2019" name="Int. J. Syst. Evol. Microbiol.">
        <title>The Global Catalogue of Microorganisms (GCM) 10K type strain sequencing project: providing services to taxonomists for standard genome sequencing and annotation.</title>
        <authorList>
            <consortium name="The Broad Institute Genomics Platform"/>
            <consortium name="The Broad Institute Genome Sequencing Center for Infectious Disease"/>
            <person name="Wu L."/>
            <person name="Ma J."/>
        </authorList>
    </citation>
    <scope>NUCLEOTIDE SEQUENCE [LARGE SCALE GENOMIC DNA]</scope>
    <source>
        <strain evidence="1 2">JCM 16231</strain>
    </source>
</reference>
<dbReference type="EMBL" id="BAAAGG010000002">
    <property type="protein sequence ID" value="GAA0751660.1"/>
    <property type="molecule type" value="Genomic_DNA"/>
</dbReference>
<sequence>MDIQLEQLYGIWRNEENNVITDLNVRRYNEHSHKGFSLFTIYRRNQDDSKIIYEWQGVPEIINYSNQISDINILDIQQTEDNPIYQNLKIWEYTNKKMILEFGDGSKKEFVKLDNIFN</sequence>
<protein>
    <recommendedName>
        <fullName evidence="3">Lipocalin-like domain-containing protein</fullName>
    </recommendedName>
</protein>